<feature type="domain" description="N-acetyltransferase" evidence="1">
    <location>
        <begin position="5"/>
        <end position="152"/>
    </location>
</feature>
<dbReference type="Gene3D" id="3.40.630.30">
    <property type="match status" value="1"/>
</dbReference>
<evidence type="ECO:0000313" key="3">
    <source>
        <dbReference type="Proteomes" id="UP001183420"/>
    </source>
</evidence>
<dbReference type="Pfam" id="PF00583">
    <property type="entry name" value="Acetyltransf_1"/>
    <property type="match status" value="1"/>
</dbReference>
<dbReference type="PROSITE" id="PS51186">
    <property type="entry name" value="GNAT"/>
    <property type="match status" value="1"/>
</dbReference>
<evidence type="ECO:0000313" key="2">
    <source>
        <dbReference type="EMBL" id="MDT0316905.1"/>
    </source>
</evidence>
<keyword evidence="3" id="KW-1185">Reference proteome</keyword>
<dbReference type="Proteomes" id="UP001183420">
    <property type="component" value="Unassembled WGS sequence"/>
</dbReference>
<evidence type="ECO:0000259" key="1">
    <source>
        <dbReference type="PROSITE" id="PS51186"/>
    </source>
</evidence>
<reference evidence="3" key="1">
    <citation type="submission" date="2023-07" db="EMBL/GenBank/DDBJ databases">
        <title>30 novel species of actinomycetes from the DSMZ collection.</title>
        <authorList>
            <person name="Nouioui I."/>
        </authorList>
    </citation>
    <scope>NUCLEOTIDE SEQUENCE [LARGE SCALE GENOMIC DNA]</scope>
    <source>
        <strain evidence="3">DSM 44918</strain>
    </source>
</reference>
<comment type="caution">
    <text evidence="2">The sequence shown here is derived from an EMBL/GenBank/DDBJ whole genome shotgun (WGS) entry which is preliminary data.</text>
</comment>
<organism evidence="2 3">
    <name type="scientific">Streptomyces millisiae</name>
    <dbReference type="NCBI Taxonomy" id="3075542"/>
    <lineage>
        <taxon>Bacteria</taxon>
        <taxon>Bacillati</taxon>
        <taxon>Actinomycetota</taxon>
        <taxon>Actinomycetes</taxon>
        <taxon>Kitasatosporales</taxon>
        <taxon>Streptomycetaceae</taxon>
        <taxon>Streptomyces</taxon>
    </lineage>
</organism>
<proteinExistence type="predicted"/>
<dbReference type="SUPFAM" id="SSF55729">
    <property type="entry name" value="Acyl-CoA N-acyltransferases (Nat)"/>
    <property type="match status" value="1"/>
</dbReference>
<dbReference type="InterPro" id="IPR016181">
    <property type="entry name" value="Acyl_CoA_acyltransferase"/>
</dbReference>
<dbReference type="CDD" id="cd04301">
    <property type="entry name" value="NAT_SF"/>
    <property type="match status" value="1"/>
</dbReference>
<dbReference type="InterPro" id="IPR000182">
    <property type="entry name" value="GNAT_dom"/>
</dbReference>
<dbReference type="EMBL" id="JAVREM010000001">
    <property type="protein sequence ID" value="MDT0316905.1"/>
    <property type="molecule type" value="Genomic_DNA"/>
</dbReference>
<dbReference type="RefSeq" id="WP_311594637.1">
    <property type="nucleotide sequence ID" value="NZ_JAVREM010000001.1"/>
</dbReference>
<accession>A0ABU2LH43</accession>
<gene>
    <name evidence="2" type="ORF">RNC47_00980</name>
</gene>
<sequence>MSELILLRAAGPDDLDAALALHRRCSPDTLARRYHGPADEADGYLPHLLDPRHGRALAARTVSGRLVGLGHLLWDGTEAEVALLVEDAWQRRGVGSALLRALVEMAAREQREAVYTVASPSDAGMLAVMRAVGLSVERHPEEGAVVLSARLAARPTATVLPARAHG</sequence>
<protein>
    <submittedName>
        <fullName evidence="2">GNAT family N-acetyltransferase</fullName>
    </submittedName>
</protein>
<name>A0ABU2LH43_9ACTN</name>